<feature type="compositionally biased region" description="Polar residues" evidence="4">
    <location>
        <begin position="624"/>
        <end position="643"/>
    </location>
</feature>
<dbReference type="GO" id="GO:0035556">
    <property type="term" value="P:intracellular signal transduction"/>
    <property type="evidence" value="ECO:0007669"/>
    <property type="project" value="TreeGrafter"/>
</dbReference>
<protein>
    <recommendedName>
        <fullName evidence="5">Protein kinase domain-containing protein</fullName>
    </recommendedName>
</protein>
<dbReference type="SMART" id="SM00220">
    <property type="entry name" value="S_TKc"/>
    <property type="match status" value="1"/>
</dbReference>
<dbReference type="EMBL" id="JAIXMP010000014">
    <property type="protein sequence ID" value="KAI9262284.1"/>
    <property type="molecule type" value="Genomic_DNA"/>
</dbReference>
<feature type="compositionally biased region" description="Polar residues" evidence="4">
    <location>
        <begin position="345"/>
        <end position="379"/>
    </location>
</feature>
<feature type="region of interest" description="Disordered" evidence="4">
    <location>
        <begin position="726"/>
        <end position="770"/>
    </location>
</feature>
<dbReference type="CDD" id="cd14003">
    <property type="entry name" value="STKc_AMPK-like"/>
    <property type="match status" value="1"/>
</dbReference>
<keyword evidence="2 3" id="KW-0067">ATP-binding</keyword>
<dbReference type="GO" id="GO:0004674">
    <property type="term" value="F:protein serine/threonine kinase activity"/>
    <property type="evidence" value="ECO:0007669"/>
    <property type="project" value="TreeGrafter"/>
</dbReference>
<dbReference type="AlphaFoldDB" id="A0AAD5KCV8"/>
<reference evidence="6" key="1">
    <citation type="journal article" date="2022" name="IScience">
        <title>Evolution of zygomycete secretomes and the origins of terrestrial fungal ecologies.</title>
        <authorList>
            <person name="Chang Y."/>
            <person name="Wang Y."/>
            <person name="Mondo S."/>
            <person name="Ahrendt S."/>
            <person name="Andreopoulos W."/>
            <person name="Barry K."/>
            <person name="Beard J."/>
            <person name="Benny G.L."/>
            <person name="Blankenship S."/>
            <person name="Bonito G."/>
            <person name="Cuomo C."/>
            <person name="Desiro A."/>
            <person name="Gervers K.A."/>
            <person name="Hundley H."/>
            <person name="Kuo A."/>
            <person name="LaButti K."/>
            <person name="Lang B.F."/>
            <person name="Lipzen A."/>
            <person name="O'Donnell K."/>
            <person name="Pangilinan J."/>
            <person name="Reynolds N."/>
            <person name="Sandor L."/>
            <person name="Smith M.E."/>
            <person name="Tsang A."/>
            <person name="Grigoriev I.V."/>
            <person name="Stajich J.E."/>
            <person name="Spatafora J.W."/>
        </authorList>
    </citation>
    <scope>NUCLEOTIDE SEQUENCE</scope>
    <source>
        <strain evidence="6">RSA 2281</strain>
    </source>
</reference>
<evidence type="ECO:0000256" key="1">
    <source>
        <dbReference type="ARBA" id="ARBA00022741"/>
    </source>
</evidence>
<dbReference type="InterPro" id="IPR011009">
    <property type="entry name" value="Kinase-like_dom_sf"/>
</dbReference>
<feature type="region of interest" description="Disordered" evidence="4">
    <location>
        <begin position="552"/>
        <end position="643"/>
    </location>
</feature>
<dbReference type="PANTHER" id="PTHR24346">
    <property type="entry name" value="MAP/MICROTUBULE AFFINITY-REGULATING KINASE"/>
    <property type="match status" value="1"/>
</dbReference>
<feature type="compositionally biased region" description="Low complexity" evidence="4">
    <location>
        <begin position="854"/>
        <end position="863"/>
    </location>
</feature>
<dbReference type="SUPFAM" id="SSF56112">
    <property type="entry name" value="Protein kinase-like (PK-like)"/>
    <property type="match status" value="1"/>
</dbReference>
<accession>A0AAD5KCV8</accession>
<evidence type="ECO:0000256" key="3">
    <source>
        <dbReference type="PROSITE-ProRule" id="PRU10141"/>
    </source>
</evidence>
<dbReference type="InterPro" id="IPR000719">
    <property type="entry name" value="Prot_kinase_dom"/>
</dbReference>
<dbReference type="FunFam" id="1.10.510.10:FF:000571">
    <property type="entry name" value="Maternal embryonic leucine zipper kinase"/>
    <property type="match status" value="1"/>
</dbReference>
<feature type="compositionally biased region" description="Low complexity" evidence="4">
    <location>
        <begin position="563"/>
        <end position="583"/>
    </location>
</feature>
<feature type="region of interest" description="Disordered" evidence="4">
    <location>
        <begin position="339"/>
        <end position="415"/>
    </location>
</feature>
<evidence type="ECO:0000256" key="2">
    <source>
        <dbReference type="ARBA" id="ARBA00022840"/>
    </source>
</evidence>
<dbReference type="PROSITE" id="PS50011">
    <property type="entry name" value="PROTEIN_KINASE_DOM"/>
    <property type="match status" value="1"/>
</dbReference>
<dbReference type="GO" id="GO:0005737">
    <property type="term" value="C:cytoplasm"/>
    <property type="evidence" value="ECO:0007669"/>
    <property type="project" value="TreeGrafter"/>
</dbReference>
<reference evidence="6" key="2">
    <citation type="submission" date="2023-02" db="EMBL/GenBank/DDBJ databases">
        <authorList>
            <consortium name="DOE Joint Genome Institute"/>
            <person name="Mondo S.J."/>
            <person name="Chang Y."/>
            <person name="Wang Y."/>
            <person name="Ahrendt S."/>
            <person name="Andreopoulos W."/>
            <person name="Barry K."/>
            <person name="Beard J."/>
            <person name="Benny G.L."/>
            <person name="Blankenship S."/>
            <person name="Bonito G."/>
            <person name="Cuomo C."/>
            <person name="Desiro A."/>
            <person name="Gervers K.A."/>
            <person name="Hundley H."/>
            <person name="Kuo A."/>
            <person name="LaButti K."/>
            <person name="Lang B.F."/>
            <person name="Lipzen A."/>
            <person name="O'Donnell K."/>
            <person name="Pangilinan J."/>
            <person name="Reynolds N."/>
            <person name="Sandor L."/>
            <person name="Smith M.W."/>
            <person name="Tsang A."/>
            <person name="Grigoriev I.V."/>
            <person name="Stajich J.E."/>
            <person name="Spatafora J.W."/>
        </authorList>
    </citation>
    <scope>NUCLEOTIDE SEQUENCE</scope>
    <source>
        <strain evidence="6">RSA 2281</strain>
    </source>
</reference>
<feature type="region of interest" description="Disordered" evidence="4">
    <location>
        <begin position="835"/>
        <end position="973"/>
    </location>
</feature>
<feature type="compositionally biased region" description="Low complexity" evidence="4">
    <location>
        <begin position="726"/>
        <end position="757"/>
    </location>
</feature>
<feature type="region of interest" description="Disordered" evidence="4">
    <location>
        <begin position="1000"/>
        <end position="1024"/>
    </location>
</feature>
<evidence type="ECO:0000313" key="6">
    <source>
        <dbReference type="EMBL" id="KAI9262284.1"/>
    </source>
</evidence>
<evidence type="ECO:0000256" key="4">
    <source>
        <dbReference type="SAM" id="MobiDB-lite"/>
    </source>
</evidence>
<dbReference type="InterPro" id="IPR017441">
    <property type="entry name" value="Protein_kinase_ATP_BS"/>
</dbReference>
<proteinExistence type="predicted"/>
<comment type="caution">
    <text evidence="6">The sequence shown here is derived from an EMBL/GenBank/DDBJ whole genome shotgun (WGS) entry which is preliminary data.</text>
</comment>
<keyword evidence="7" id="KW-1185">Reference proteome</keyword>
<dbReference type="Gene3D" id="1.10.510.10">
    <property type="entry name" value="Transferase(Phosphotransferase) domain 1"/>
    <property type="match status" value="1"/>
</dbReference>
<dbReference type="InterPro" id="IPR008271">
    <property type="entry name" value="Ser/Thr_kinase_AS"/>
</dbReference>
<dbReference type="PANTHER" id="PTHR24346:SF110">
    <property type="entry name" value="NON-SPECIFIC SERINE_THREONINE PROTEIN KINASE"/>
    <property type="match status" value="1"/>
</dbReference>
<evidence type="ECO:0000313" key="7">
    <source>
        <dbReference type="Proteomes" id="UP001209540"/>
    </source>
</evidence>
<dbReference type="Pfam" id="PF00069">
    <property type="entry name" value="Pkinase"/>
    <property type="match status" value="1"/>
</dbReference>
<dbReference type="Proteomes" id="UP001209540">
    <property type="component" value="Unassembled WGS sequence"/>
</dbReference>
<feature type="binding site" evidence="3">
    <location>
        <position position="68"/>
    </location>
    <ligand>
        <name>ATP</name>
        <dbReference type="ChEBI" id="CHEBI:30616"/>
    </ligand>
</feature>
<keyword evidence="1 3" id="KW-0547">Nucleotide-binding</keyword>
<evidence type="ECO:0000259" key="5">
    <source>
        <dbReference type="PROSITE" id="PS50011"/>
    </source>
</evidence>
<gene>
    <name evidence="6" type="ORF">BDA99DRAFT_537626</name>
</gene>
<feature type="compositionally biased region" description="Low complexity" evidence="4">
    <location>
        <begin position="918"/>
        <end position="927"/>
    </location>
</feature>
<dbReference type="PROSITE" id="PS00108">
    <property type="entry name" value="PROTEIN_KINASE_ST"/>
    <property type="match status" value="1"/>
</dbReference>
<name>A0AAD5KCV8_9FUNG</name>
<dbReference type="GO" id="GO:0005524">
    <property type="term" value="F:ATP binding"/>
    <property type="evidence" value="ECO:0007669"/>
    <property type="project" value="UniProtKB-UniRule"/>
</dbReference>
<organism evidence="6 7">
    <name type="scientific">Phascolomyces articulosus</name>
    <dbReference type="NCBI Taxonomy" id="60185"/>
    <lineage>
        <taxon>Eukaryota</taxon>
        <taxon>Fungi</taxon>
        <taxon>Fungi incertae sedis</taxon>
        <taxon>Mucoromycota</taxon>
        <taxon>Mucoromycotina</taxon>
        <taxon>Mucoromycetes</taxon>
        <taxon>Mucorales</taxon>
        <taxon>Lichtheimiaceae</taxon>
        <taxon>Phascolomyces</taxon>
    </lineage>
</organism>
<feature type="domain" description="Protein kinase" evidence="5">
    <location>
        <begin position="38"/>
        <end position="284"/>
    </location>
</feature>
<sequence length="1024" mass="112828">MISSPRSSIHNQKAKLAADYNDLLKQLSSPKMTVVGCYSIGETIGEGTYGKVKLGVHQITGKRVAIKKISKQHAPLMAREIHHHRQLRHPNIITLFEILSTENAIFIVSEYCPNGELFDLLTEIGRFTEQRAQAFFRQLVDAIRYCHERNIVHRDLKLENILLDADQNAKICDFGFARHAEDKQLLETFCGSLAYSAPEVISQKRYTGPETDIWSLGVILYTLLAGELPFDDDSEIIMRRKIIGLDYHIPSYFSSEAYDLIDNILKLDPKERLTMDQIVNHPWLTMIMDDVDQVEAGHHDTTENDPTDDCASVPSTRYSTYSEVDSLFSAPIRHQEEDDFDLCSELSSPRSSTKPGTPLSSQFYHNYNNSTSRPSSIVGSKTMVPSPLQQSSQSHEKPRFTASRPPRFSAPTVSSRARISQPFYTASSIRASLPNQLPSSSSAKRGALFAQHQLNRQHPNAYNQYHQQQDDVSAMAPIEQRLFAALTAAGFDESAVRNMRQSSDVGNALGTLWQMLMDNLSKNEPPSMMVSGMAVTKKKHDSMAKHVCVEKGTQTDDLPLAPSLSTSSSTSSQSSSSVSSSSLNRTSEPSTATTTTHMKTSPPPTTSSTLSSIHITSIEGQPKVSVSSTQSARSMATTNGTNNNGWFSSVKSWFGTKQQQQHQHQLQLEEQRIRAANAAYLAREIQESSPAYQSAGTNQQKYRRHVLQLSQPSLVSQVDHFSYNTNNSSSHAATASQNMSSSFAPPSQPSSSMMPPSLTRPQAAHNKPSIDSYYKAGNAFGPARPPTALTSPKSAVANTLSVVASPSPNASPASTAVPSKAVEIDVCEKRYAQYRSANRSVPRSPSPEKKKAEQPPAAEEQPPIVMPQPQKQQVHVVAAKPAATPQPRPLGMVAPKKSPAPTMTTSTQVAPIRTMNRSPFSSPSSSLIEEEEEEEVLSPASSISTVETPEEETQNDHMLRPPPAPTPTRSWPMAFRENNHTNVTPSKRFEFAAPRSQLGIYNDSGRRKPLGAKVIIEEEEEEEE</sequence>
<feature type="compositionally biased region" description="Low complexity" evidence="4">
    <location>
        <begin position="591"/>
        <end position="618"/>
    </location>
</feature>
<dbReference type="PROSITE" id="PS00107">
    <property type="entry name" value="PROTEIN_KINASE_ATP"/>
    <property type="match status" value="1"/>
</dbReference>